<keyword evidence="1" id="KW-0472">Membrane</keyword>
<comment type="caution">
    <text evidence="2">The sequence shown here is derived from an EMBL/GenBank/DDBJ whole genome shotgun (WGS) entry which is preliminary data.</text>
</comment>
<feature type="transmembrane region" description="Helical" evidence="1">
    <location>
        <begin position="226"/>
        <end position="253"/>
    </location>
</feature>
<dbReference type="PANTHER" id="PTHR22941">
    <property type="entry name" value="SERPENTINE RECEPTOR"/>
    <property type="match status" value="1"/>
</dbReference>
<feature type="transmembrane region" description="Helical" evidence="1">
    <location>
        <begin position="259"/>
        <end position="285"/>
    </location>
</feature>
<dbReference type="InterPro" id="IPR053220">
    <property type="entry name" value="Nematode_rcpt-like_serp_H"/>
</dbReference>
<dbReference type="EMBL" id="JAUCMV010000004">
    <property type="protein sequence ID" value="KAK0400454.1"/>
    <property type="molecule type" value="Genomic_DNA"/>
</dbReference>
<feature type="transmembrane region" description="Helical" evidence="1">
    <location>
        <begin position="133"/>
        <end position="158"/>
    </location>
</feature>
<dbReference type="Pfam" id="PF10318">
    <property type="entry name" value="7TM_GPCR_Srh"/>
    <property type="match status" value="1"/>
</dbReference>
<keyword evidence="3" id="KW-1185">Reference proteome</keyword>
<evidence type="ECO:0000313" key="3">
    <source>
        <dbReference type="Proteomes" id="UP001175271"/>
    </source>
</evidence>
<dbReference type="Proteomes" id="UP001175271">
    <property type="component" value="Unassembled WGS sequence"/>
</dbReference>
<proteinExistence type="predicted"/>
<dbReference type="InterPro" id="IPR019422">
    <property type="entry name" value="7TM_GPCR_serpentine_rcpt_Srh"/>
</dbReference>
<evidence type="ECO:0000313" key="2">
    <source>
        <dbReference type="EMBL" id="KAK0400454.1"/>
    </source>
</evidence>
<protein>
    <submittedName>
        <fullName evidence="2">Uncharacterized protein</fullName>
    </submittedName>
</protein>
<name>A0AA39H7Z6_9BILA</name>
<sequence length="313" mass="35523">MSPDDINKLTNYVLIGLLYSVAIFFLYIVVFKTPPSMRIYRNTITNVACCYIIVMTDFAILLQPVYATLPNKSCAKFSGLISYFGLEMNIAALFLSVILMENLALAIIICFIYRYDQMKCMNKASFMQSRKGLLLCILMHISVAIFSGCFTCIFLVVGEFVQYDGAFLYCIADEKHHIVQALSVLIGISLILETSVIVICAFLTIRRLSSLKTLMNKDTYRLNKLLTMNLVILVVLPIVFQLIPFCILCYAIYVRADSLYFWLSFACHIAFVDDILSLLAPLYFVTPYRRAIKSILCKNNVITVRTIAPKSSY</sequence>
<organism evidence="2 3">
    <name type="scientific">Steinernema hermaphroditum</name>
    <dbReference type="NCBI Taxonomy" id="289476"/>
    <lineage>
        <taxon>Eukaryota</taxon>
        <taxon>Metazoa</taxon>
        <taxon>Ecdysozoa</taxon>
        <taxon>Nematoda</taxon>
        <taxon>Chromadorea</taxon>
        <taxon>Rhabditida</taxon>
        <taxon>Tylenchina</taxon>
        <taxon>Panagrolaimomorpha</taxon>
        <taxon>Strongyloidoidea</taxon>
        <taxon>Steinernematidae</taxon>
        <taxon>Steinernema</taxon>
    </lineage>
</organism>
<keyword evidence="1" id="KW-0812">Transmembrane</keyword>
<accession>A0AA39H7Z6</accession>
<feature type="transmembrane region" description="Helical" evidence="1">
    <location>
        <begin position="43"/>
        <end position="62"/>
    </location>
</feature>
<feature type="transmembrane region" description="Helical" evidence="1">
    <location>
        <begin position="90"/>
        <end position="113"/>
    </location>
</feature>
<feature type="transmembrane region" description="Helical" evidence="1">
    <location>
        <begin position="178"/>
        <end position="205"/>
    </location>
</feature>
<keyword evidence="1" id="KW-1133">Transmembrane helix</keyword>
<feature type="transmembrane region" description="Helical" evidence="1">
    <location>
        <begin position="12"/>
        <end position="31"/>
    </location>
</feature>
<dbReference type="AlphaFoldDB" id="A0AA39H7Z6"/>
<gene>
    <name evidence="2" type="ORF">QR680_015253</name>
</gene>
<evidence type="ECO:0000256" key="1">
    <source>
        <dbReference type="SAM" id="Phobius"/>
    </source>
</evidence>
<reference evidence="2" key="1">
    <citation type="submission" date="2023-06" db="EMBL/GenBank/DDBJ databases">
        <title>Genomic analysis of the entomopathogenic nematode Steinernema hermaphroditum.</title>
        <authorList>
            <person name="Schwarz E.M."/>
            <person name="Heppert J.K."/>
            <person name="Baniya A."/>
            <person name="Schwartz H.T."/>
            <person name="Tan C.-H."/>
            <person name="Antoshechkin I."/>
            <person name="Sternberg P.W."/>
            <person name="Goodrich-Blair H."/>
            <person name="Dillman A.R."/>
        </authorList>
    </citation>
    <scope>NUCLEOTIDE SEQUENCE</scope>
    <source>
        <strain evidence="2">PS9179</strain>
        <tissue evidence="2">Whole animal</tissue>
    </source>
</reference>
<dbReference type="PANTHER" id="PTHR22941:SF26">
    <property type="entry name" value="SERPENTINE RECEPTOR, CLASS H"/>
    <property type="match status" value="1"/>
</dbReference>